<reference evidence="3" key="1">
    <citation type="submission" date="2016-11" db="EMBL/GenBank/DDBJ databases">
        <authorList>
            <person name="Varghese N."/>
            <person name="Submissions S."/>
        </authorList>
    </citation>
    <scope>NUCLEOTIDE SEQUENCE [LARGE SCALE GENOMIC DNA]</scope>
    <source>
        <strain evidence="3">DSM 19858</strain>
    </source>
</reference>
<dbReference type="EMBL" id="FQYU01000010">
    <property type="protein sequence ID" value="SHJ85535.1"/>
    <property type="molecule type" value="Genomic_DNA"/>
</dbReference>
<organism evidence="2 3">
    <name type="scientific">Pseudozobellia thermophila</name>
    <dbReference type="NCBI Taxonomy" id="192903"/>
    <lineage>
        <taxon>Bacteria</taxon>
        <taxon>Pseudomonadati</taxon>
        <taxon>Bacteroidota</taxon>
        <taxon>Flavobacteriia</taxon>
        <taxon>Flavobacteriales</taxon>
        <taxon>Flavobacteriaceae</taxon>
        <taxon>Pseudozobellia</taxon>
    </lineage>
</organism>
<evidence type="ECO:0000313" key="3">
    <source>
        <dbReference type="Proteomes" id="UP000184543"/>
    </source>
</evidence>
<dbReference type="GO" id="GO:0030170">
    <property type="term" value="F:pyridoxal phosphate binding"/>
    <property type="evidence" value="ECO:0007669"/>
    <property type="project" value="InterPro"/>
</dbReference>
<dbReference type="PROSITE" id="PS51340">
    <property type="entry name" value="MOSC"/>
    <property type="match status" value="1"/>
</dbReference>
<accession>A0A1M6MPV4</accession>
<dbReference type="InterPro" id="IPR005302">
    <property type="entry name" value="MoCF_Sase_C"/>
</dbReference>
<dbReference type="SUPFAM" id="SSF50800">
    <property type="entry name" value="PK beta-barrel domain-like"/>
    <property type="match status" value="1"/>
</dbReference>
<evidence type="ECO:0000259" key="1">
    <source>
        <dbReference type="PROSITE" id="PS51340"/>
    </source>
</evidence>
<dbReference type="PANTHER" id="PTHR30212:SF2">
    <property type="entry name" value="PROTEIN YIIM"/>
    <property type="match status" value="1"/>
</dbReference>
<dbReference type="Pfam" id="PF03473">
    <property type="entry name" value="MOSC"/>
    <property type="match status" value="1"/>
</dbReference>
<dbReference type="Gene3D" id="2.40.33.20">
    <property type="entry name" value="PK beta-barrel domain-like"/>
    <property type="match status" value="1"/>
</dbReference>
<dbReference type="GO" id="GO:0003824">
    <property type="term" value="F:catalytic activity"/>
    <property type="evidence" value="ECO:0007669"/>
    <property type="project" value="InterPro"/>
</dbReference>
<dbReference type="STRING" id="192903.SAMN04488513_11093"/>
<sequence>MHVISTNIGQAVSFTWNGKEEKTGIFKYPVPEAIQLQKEDVSQDTIIDRVHHGGTNKACYLFSSLHYPHWKKEYPDLKWDWGMFGENLTVEGLDETLVRVGNIYRIGTAMVQVTQPREPCYKLGVRFNDQGILKKFIEYGRPGTYVRILEEGWVEKGDRLELVEASGNELTVAQFYRLLYLKEKPQDILALFMENPSVPQYKKDRLRKYLRV</sequence>
<dbReference type="Proteomes" id="UP000184543">
    <property type="component" value="Unassembled WGS sequence"/>
</dbReference>
<proteinExistence type="predicted"/>
<dbReference type="PANTHER" id="PTHR30212">
    <property type="entry name" value="PROTEIN YIIM"/>
    <property type="match status" value="1"/>
</dbReference>
<dbReference type="OrthoDB" id="9786134at2"/>
<dbReference type="AlphaFoldDB" id="A0A1M6MPV4"/>
<keyword evidence="3" id="KW-1185">Reference proteome</keyword>
<feature type="domain" description="MOSC" evidence="1">
    <location>
        <begin position="28"/>
        <end position="163"/>
    </location>
</feature>
<gene>
    <name evidence="2" type="ORF">SAMN04488513_11093</name>
</gene>
<protein>
    <submittedName>
        <fullName evidence="2">MOSC domain-containing protein YiiM</fullName>
    </submittedName>
</protein>
<name>A0A1M6MPV4_9FLAO</name>
<dbReference type="GO" id="GO:0030151">
    <property type="term" value="F:molybdenum ion binding"/>
    <property type="evidence" value="ECO:0007669"/>
    <property type="project" value="InterPro"/>
</dbReference>
<dbReference type="InterPro" id="IPR011037">
    <property type="entry name" value="Pyrv_Knase-like_insert_dom_sf"/>
</dbReference>
<dbReference type="RefSeq" id="WP_072995274.1">
    <property type="nucleotide sequence ID" value="NZ_FQYU01000010.1"/>
</dbReference>
<evidence type="ECO:0000313" key="2">
    <source>
        <dbReference type="EMBL" id="SHJ85535.1"/>
    </source>
</evidence>
<dbReference type="InterPro" id="IPR052353">
    <property type="entry name" value="Benzoxazolinone_Detox_Enz"/>
</dbReference>